<dbReference type="PANTHER" id="PTHR38776:SF1">
    <property type="entry name" value="MLTA-INTERACTING PROTEIN-RELATED"/>
    <property type="match status" value="1"/>
</dbReference>
<evidence type="ECO:0000256" key="2">
    <source>
        <dbReference type="ARBA" id="ARBA00005722"/>
    </source>
</evidence>
<keyword evidence="3" id="KW-0732">Signal</keyword>
<name>A0ABW2UJ28_9RHOB</name>
<accession>A0ABW2UJ28</accession>
<protein>
    <submittedName>
        <fullName evidence="6">MipA/OmpV family protein</fullName>
    </submittedName>
</protein>
<dbReference type="Pfam" id="PF06629">
    <property type="entry name" value="MipA"/>
    <property type="match status" value="1"/>
</dbReference>
<dbReference type="EMBL" id="JBHTFQ010000003">
    <property type="protein sequence ID" value="MFC7703958.1"/>
    <property type="molecule type" value="Genomic_DNA"/>
</dbReference>
<reference evidence="7" key="1">
    <citation type="journal article" date="2019" name="Int. J. Syst. Evol. Microbiol.">
        <title>The Global Catalogue of Microorganisms (GCM) 10K type strain sequencing project: providing services to taxonomists for standard genome sequencing and annotation.</title>
        <authorList>
            <consortium name="The Broad Institute Genomics Platform"/>
            <consortium name="The Broad Institute Genome Sequencing Center for Infectious Disease"/>
            <person name="Wu L."/>
            <person name="Ma J."/>
        </authorList>
    </citation>
    <scope>NUCLEOTIDE SEQUENCE [LARGE SCALE GENOMIC DNA]</scope>
    <source>
        <strain evidence="7">CGMCC 1.12750</strain>
    </source>
</reference>
<dbReference type="RefSeq" id="WP_377401303.1">
    <property type="nucleotide sequence ID" value="NZ_JBHTFQ010000003.1"/>
</dbReference>
<dbReference type="Proteomes" id="UP001596516">
    <property type="component" value="Unassembled WGS sequence"/>
</dbReference>
<comment type="caution">
    <text evidence="6">The sequence shown here is derived from an EMBL/GenBank/DDBJ whole genome shotgun (WGS) entry which is preliminary data.</text>
</comment>
<evidence type="ECO:0000256" key="5">
    <source>
        <dbReference type="ARBA" id="ARBA00023237"/>
    </source>
</evidence>
<evidence type="ECO:0000313" key="7">
    <source>
        <dbReference type="Proteomes" id="UP001596516"/>
    </source>
</evidence>
<dbReference type="InterPro" id="IPR010583">
    <property type="entry name" value="MipA"/>
</dbReference>
<dbReference type="PANTHER" id="PTHR38776">
    <property type="entry name" value="MLTA-INTERACTING PROTEIN-RELATED"/>
    <property type="match status" value="1"/>
</dbReference>
<proteinExistence type="inferred from homology"/>
<evidence type="ECO:0000256" key="4">
    <source>
        <dbReference type="ARBA" id="ARBA00023136"/>
    </source>
</evidence>
<evidence type="ECO:0000256" key="1">
    <source>
        <dbReference type="ARBA" id="ARBA00004442"/>
    </source>
</evidence>
<evidence type="ECO:0000313" key="6">
    <source>
        <dbReference type="EMBL" id="MFC7703958.1"/>
    </source>
</evidence>
<keyword evidence="5" id="KW-0998">Cell outer membrane</keyword>
<keyword evidence="4" id="KW-0472">Membrane</keyword>
<organism evidence="6 7">
    <name type="scientific">Plastorhodobacter daqingensis</name>
    <dbReference type="NCBI Taxonomy" id="1387281"/>
    <lineage>
        <taxon>Bacteria</taxon>
        <taxon>Pseudomonadati</taxon>
        <taxon>Pseudomonadota</taxon>
        <taxon>Alphaproteobacteria</taxon>
        <taxon>Rhodobacterales</taxon>
        <taxon>Paracoccaceae</taxon>
        <taxon>Plastorhodobacter</taxon>
    </lineage>
</organism>
<sequence>MNAFIETTAWHVIGAIAAVLLLAGGATAQTSGGFAFSLRGGVEVAPDYFGSESYGVGPDIGFAFGSLSLPNGLVIGTPGSQPFDEGRILRGSFRYIKKRTADDHPELFGLEDIDGALEIGIGVGYVGPDWRVFGNLRYGVIGHESLVGELGFDSLFRISDALLIHAGPRVDLASSRFTRTYFGVSEAEAVASAFDAYRPSGGVVSVGLELGMRYAFNDRWALVGTASWDRLQGDARRSPITRQGSEDQFGVTLGLSRSFQLGG</sequence>
<gene>
    <name evidence="6" type="ORF">ACFQXB_07110</name>
</gene>
<comment type="similarity">
    <text evidence="2">Belongs to the MipA/OmpV family.</text>
</comment>
<keyword evidence="7" id="KW-1185">Reference proteome</keyword>
<evidence type="ECO:0000256" key="3">
    <source>
        <dbReference type="ARBA" id="ARBA00022729"/>
    </source>
</evidence>
<comment type="subcellular location">
    <subcellularLocation>
        <location evidence="1">Cell outer membrane</location>
    </subcellularLocation>
</comment>